<dbReference type="Proteomes" id="UP000739565">
    <property type="component" value="Unassembled WGS sequence"/>
</dbReference>
<keyword evidence="1" id="KW-0596">Phosphopantetheine</keyword>
<dbReference type="Gene3D" id="3.40.50.980">
    <property type="match status" value="2"/>
</dbReference>
<dbReference type="InterPro" id="IPR036736">
    <property type="entry name" value="ACP-like_sf"/>
</dbReference>
<dbReference type="Gene3D" id="3.30.300.30">
    <property type="match status" value="1"/>
</dbReference>
<keyword evidence="5" id="KW-1185">Reference proteome</keyword>
<dbReference type="GO" id="GO:0003824">
    <property type="term" value="F:catalytic activity"/>
    <property type="evidence" value="ECO:0007669"/>
    <property type="project" value="InterPro"/>
</dbReference>
<dbReference type="SUPFAM" id="SSF52777">
    <property type="entry name" value="CoA-dependent acyltransferases"/>
    <property type="match status" value="1"/>
</dbReference>
<accession>A0A953NBE0</accession>
<evidence type="ECO:0000313" key="5">
    <source>
        <dbReference type="Proteomes" id="UP000739565"/>
    </source>
</evidence>
<dbReference type="SUPFAM" id="SSF47336">
    <property type="entry name" value="ACP-like"/>
    <property type="match status" value="1"/>
</dbReference>
<organism evidence="4 5">
    <name type="scientific">Zwartia hollandica</name>
    <dbReference type="NCBI Taxonomy" id="324606"/>
    <lineage>
        <taxon>Bacteria</taxon>
        <taxon>Pseudomonadati</taxon>
        <taxon>Pseudomonadota</taxon>
        <taxon>Betaproteobacteria</taxon>
        <taxon>Burkholderiales</taxon>
        <taxon>Alcaligenaceae</taxon>
        <taxon>Zwartia</taxon>
    </lineage>
</organism>
<dbReference type="CDD" id="cd05930">
    <property type="entry name" value="A_NRPS"/>
    <property type="match status" value="1"/>
</dbReference>
<dbReference type="SUPFAM" id="SSF56801">
    <property type="entry name" value="Acetyl-CoA synthetase-like"/>
    <property type="match status" value="1"/>
</dbReference>
<dbReference type="PROSITE" id="PS00455">
    <property type="entry name" value="AMP_BINDING"/>
    <property type="match status" value="1"/>
</dbReference>
<dbReference type="InterPro" id="IPR020845">
    <property type="entry name" value="AMP-binding_CS"/>
</dbReference>
<evidence type="ECO:0000259" key="3">
    <source>
        <dbReference type="PROSITE" id="PS50075"/>
    </source>
</evidence>
<dbReference type="GO" id="GO:0005829">
    <property type="term" value="C:cytosol"/>
    <property type="evidence" value="ECO:0007669"/>
    <property type="project" value="TreeGrafter"/>
</dbReference>
<keyword evidence="2" id="KW-0597">Phosphoprotein</keyword>
<reference evidence="4" key="1">
    <citation type="submission" date="2021-07" db="EMBL/GenBank/DDBJ databases">
        <title>New genus and species of the family Alcaligenaceae.</title>
        <authorList>
            <person name="Hahn M.W."/>
        </authorList>
    </citation>
    <scope>NUCLEOTIDE SEQUENCE</scope>
    <source>
        <strain evidence="4">LF4-65</strain>
    </source>
</reference>
<dbReference type="Pfam" id="PF00550">
    <property type="entry name" value="PP-binding"/>
    <property type="match status" value="1"/>
</dbReference>
<comment type="caution">
    <text evidence="4">The sequence shown here is derived from an EMBL/GenBank/DDBJ whole genome shotgun (WGS) entry which is preliminary data.</text>
</comment>
<dbReference type="PROSITE" id="PS50075">
    <property type="entry name" value="CARRIER"/>
    <property type="match status" value="1"/>
</dbReference>
<evidence type="ECO:0000313" key="4">
    <source>
        <dbReference type="EMBL" id="MBZ1351819.1"/>
    </source>
</evidence>
<dbReference type="SMART" id="SM00823">
    <property type="entry name" value="PKS_PP"/>
    <property type="match status" value="1"/>
</dbReference>
<proteinExistence type="predicted"/>
<dbReference type="Pfam" id="PF13193">
    <property type="entry name" value="AMP-binding_C"/>
    <property type="match status" value="1"/>
</dbReference>
<dbReference type="GO" id="GO:0031177">
    <property type="term" value="F:phosphopantetheine binding"/>
    <property type="evidence" value="ECO:0007669"/>
    <property type="project" value="InterPro"/>
</dbReference>
<dbReference type="Gene3D" id="1.10.1200.10">
    <property type="entry name" value="ACP-like"/>
    <property type="match status" value="1"/>
</dbReference>
<dbReference type="PANTHER" id="PTHR45527:SF1">
    <property type="entry name" value="FATTY ACID SYNTHASE"/>
    <property type="match status" value="1"/>
</dbReference>
<dbReference type="InterPro" id="IPR001242">
    <property type="entry name" value="Condensation_dom"/>
</dbReference>
<dbReference type="AlphaFoldDB" id="A0A953NBE0"/>
<sequence length="806" mass="87655">DLFAESSVEIWREAFERLVQGLTASVDAPVKTLALMDGVARQTLLASSGGLEVAISGVAQTLAALFDEQALRTPSLTAVSFENTDLSYEKLNARANQLARYLIQCGAGPEKIVAVLLDRSPEMVVALLAVLKCGAAYLPLDPDYPASRLEFMISDSQACALVTTQIAHQRLTQDIAQSQHESVAGDTADMSAVLPATLQIIDVQSAQVASRLDSLSSGPIQDNERLNLLRPTHLAYLIYTSGSTGRPKGVGMPHQAIVNLIRWQENEIHDLRQRILQYSPISFDVSAQEISYALTKGHTLVLVRDDVRRDNMALLEHLHAERVDQLYVPFVVLNSLADTHDGLDAVAWPKTVITAGEQLQITPSIRKIFQNNASARLHNHYGPTESHVVSAYSLSSDVATWEDLPPIGKPIWNTQLYILNACLEPVPAGVIGELYIAGINLARGYLGRSGLTAERFIASPFGPVGSRMYRTGDLARRRADGEIIYLGRADHQVKIRGYRIELGEVEKALRNLFQERVSEVAVVAKDFVGGKRLVAYLVPQAGQTLDSAAQIRSALGEGLPDYMVPSGFVVLERLPLTPNGKLDQRALPEPEAHQGDKPYRAPITASQALLCTLFAELTGATVVGLDDGFFELGGHSLLAMRFIARIRSETGCNLPLRTLFAHSTPDALAPYLDALEADQGPALVSGAGRLGESRVTLSFGQRRLWTLNELEGGSATYNLPGALRLTGHLNIQALARALAAIVSRHEPLRTVMIDSGRGEPDGYLLPAPDAQTLITVTDLSGIDSRLERERQLSELIRLETAKPFDL</sequence>
<evidence type="ECO:0000256" key="2">
    <source>
        <dbReference type="ARBA" id="ARBA00022553"/>
    </source>
</evidence>
<dbReference type="GO" id="GO:0044550">
    <property type="term" value="P:secondary metabolite biosynthetic process"/>
    <property type="evidence" value="ECO:0007669"/>
    <property type="project" value="UniProtKB-ARBA"/>
</dbReference>
<evidence type="ECO:0000256" key="1">
    <source>
        <dbReference type="ARBA" id="ARBA00022450"/>
    </source>
</evidence>
<dbReference type="Gene3D" id="2.30.38.10">
    <property type="entry name" value="Luciferase, Domain 3"/>
    <property type="match status" value="1"/>
</dbReference>
<gene>
    <name evidence="4" type="ORF">KZZ10_14340</name>
</gene>
<dbReference type="InterPro" id="IPR000873">
    <property type="entry name" value="AMP-dep_synth/lig_dom"/>
</dbReference>
<protein>
    <submittedName>
        <fullName evidence="4">Amino acid adenylation domain-containing protein</fullName>
    </submittedName>
</protein>
<dbReference type="FunFam" id="2.30.38.10:FF:000001">
    <property type="entry name" value="Non-ribosomal peptide synthetase PvdI"/>
    <property type="match status" value="1"/>
</dbReference>
<dbReference type="PANTHER" id="PTHR45527">
    <property type="entry name" value="NONRIBOSOMAL PEPTIDE SYNTHETASE"/>
    <property type="match status" value="1"/>
</dbReference>
<feature type="non-terminal residue" evidence="4">
    <location>
        <position position="806"/>
    </location>
</feature>
<dbReference type="InterPro" id="IPR010071">
    <property type="entry name" value="AA_adenyl_dom"/>
</dbReference>
<dbReference type="InterPro" id="IPR020806">
    <property type="entry name" value="PKS_PP-bd"/>
</dbReference>
<feature type="domain" description="Carrier" evidence="3">
    <location>
        <begin position="601"/>
        <end position="676"/>
    </location>
</feature>
<dbReference type="InterPro" id="IPR023213">
    <property type="entry name" value="CAT-like_dom_sf"/>
</dbReference>
<dbReference type="EMBL" id="JAHXRI010000015">
    <property type="protein sequence ID" value="MBZ1351819.1"/>
    <property type="molecule type" value="Genomic_DNA"/>
</dbReference>
<name>A0A953NBE0_9BURK</name>
<dbReference type="FunFam" id="3.40.50.980:FF:000001">
    <property type="entry name" value="Non-ribosomal peptide synthetase"/>
    <property type="match status" value="1"/>
</dbReference>
<dbReference type="Gene3D" id="3.30.559.10">
    <property type="entry name" value="Chloramphenicol acetyltransferase-like domain"/>
    <property type="match status" value="1"/>
</dbReference>
<dbReference type="Pfam" id="PF00501">
    <property type="entry name" value="AMP-binding"/>
    <property type="match status" value="1"/>
</dbReference>
<dbReference type="InterPro" id="IPR009081">
    <property type="entry name" value="PP-bd_ACP"/>
</dbReference>
<dbReference type="Pfam" id="PF00668">
    <property type="entry name" value="Condensation"/>
    <property type="match status" value="1"/>
</dbReference>
<dbReference type="RefSeq" id="WP_259662234.1">
    <property type="nucleotide sequence ID" value="NZ_JAHXRI010000015.1"/>
</dbReference>
<feature type="non-terminal residue" evidence="4">
    <location>
        <position position="1"/>
    </location>
</feature>
<dbReference type="NCBIfam" id="TIGR01733">
    <property type="entry name" value="AA-adenyl-dom"/>
    <property type="match status" value="1"/>
</dbReference>
<dbReference type="FunFam" id="3.30.300.30:FF:000010">
    <property type="entry name" value="Enterobactin synthetase component F"/>
    <property type="match status" value="1"/>
</dbReference>
<dbReference type="InterPro" id="IPR045851">
    <property type="entry name" value="AMP-bd_C_sf"/>
</dbReference>
<dbReference type="FunFam" id="3.40.50.12780:FF:000012">
    <property type="entry name" value="Non-ribosomal peptide synthetase"/>
    <property type="match status" value="1"/>
</dbReference>
<dbReference type="InterPro" id="IPR025110">
    <property type="entry name" value="AMP-bd_C"/>
</dbReference>
<dbReference type="GO" id="GO:0043041">
    <property type="term" value="P:amino acid activation for nonribosomal peptide biosynthetic process"/>
    <property type="evidence" value="ECO:0007669"/>
    <property type="project" value="TreeGrafter"/>
</dbReference>